<proteinExistence type="predicted"/>
<dbReference type="InterPro" id="IPR011043">
    <property type="entry name" value="Gal_Oxase/kelch_b-propeller"/>
</dbReference>
<dbReference type="SUPFAM" id="SSF50965">
    <property type="entry name" value="Galactose oxidase, central domain"/>
    <property type="match status" value="1"/>
</dbReference>
<protein>
    <submittedName>
        <fullName evidence="2">Uncharacterized protein</fullName>
    </submittedName>
</protein>
<evidence type="ECO:0000313" key="2">
    <source>
        <dbReference type="EMBL" id="CAE0677088.1"/>
    </source>
</evidence>
<reference evidence="2" key="1">
    <citation type="submission" date="2021-01" db="EMBL/GenBank/DDBJ databases">
        <authorList>
            <person name="Corre E."/>
            <person name="Pelletier E."/>
            <person name="Niang G."/>
            <person name="Scheremetjew M."/>
            <person name="Finn R."/>
            <person name="Kale V."/>
            <person name="Holt S."/>
            <person name="Cochrane G."/>
            <person name="Meng A."/>
            <person name="Brown T."/>
            <person name="Cohen L."/>
        </authorList>
    </citation>
    <scope>NUCLEOTIDE SEQUENCE</scope>
    <source>
        <strain evidence="2">CCCM811</strain>
    </source>
</reference>
<gene>
    <name evidence="2" type="ORF">LGLO00237_LOCUS28867</name>
</gene>
<dbReference type="AlphaFoldDB" id="A0A7S3ZAA1"/>
<organism evidence="2">
    <name type="scientific">Lotharella globosa</name>
    <dbReference type="NCBI Taxonomy" id="91324"/>
    <lineage>
        <taxon>Eukaryota</taxon>
        <taxon>Sar</taxon>
        <taxon>Rhizaria</taxon>
        <taxon>Cercozoa</taxon>
        <taxon>Chlorarachniophyceae</taxon>
        <taxon>Lotharella</taxon>
    </lineage>
</organism>
<sequence length="387" mass="43642">MSGWQGAGGSKRCTSSGQISDSKRRRLLGDESREEEGWQVIDATVIKETRWLRQKGVVVTGTLLEHDVFEMLSDFLSSSKGLAKLILSYYCCSKVYVVGGHEVKMMNLGHPKEGWKDISSRIDNKHFYSTGTVHNEKLYACLGATNDIISLDLQNVEKGWTFVAKIDAKFDEHEDDLTLITDNGKLYSVAKCGDHMWIRSLPFNDTTGGWTELPKWPRNHVILTSVAIWGRKLCIVGLRPHSSRRDWEKLSVDTISLDHPELGWNRIRDFSVQNFGFISFAATIWEDKLVVVGGELDNDFRLYSVCPTIIKLTARSEEDQVFRKLCSLRQPLTSCAIAVHEEKLFVAGAWESPPTTECFSNEHNYILASTSLNSLCARNAVFLNANI</sequence>
<dbReference type="Gene3D" id="2.120.10.80">
    <property type="entry name" value="Kelch-type beta propeller"/>
    <property type="match status" value="1"/>
</dbReference>
<dbReference type="EMBL" id="HBIV01040864">
    <property type="protein sequence ID" value="CAE0677088.1"/>
    <property type="molecule type" value="Transcribed_RNA"/>
</dbReference>
<feature type="region of interest" description="Disordered" evidence="1">
    <location>
        <begin position="1"/>
        <end position="28"/>
    </location>
</feature>
<name>A0A7S3ZAA1_9EUKA</name>
<dbReference type="InterPro" id="IPR015915">
    <property type="entry name" value="Kelch-typ_b-propeller"/>
</dbReference>
<accession>A0A7S3ZAA1</accession>
<evidence type="ECO:0000256" key="1">
    <source>
        <dbReference type="SAM" id="MobiDB-lite"/>
    </source>
</evidence>